<dbReference type="SUPFAM" id="SSF54197">
    <property type="entry name" value="HIT-like"/>
    <property type="match status" value="2"/>
</dbReference>
<gene>
    <name evidence="7" type="ORF">AVDCRST_MAG45-1698</name>
</gene>
<dbReference type="PANTHER" id="PTHR42763">
    <property type="entry name" value="ADP-GLUCOSE PHOSPHORYLASE"/>
    <property type="match status" value="1"/>
</dbReference>
<evidence type="ECO:0000256" key="3">
    <source>
        <dbReference type="ARBA" id="ARBA00023277"/>
    </source>
</evidence>
<dbReference type="InterPro" id="IPR036265">
    <property type="entry name" value="HIT-like_sf"/>
</dbReference>
<dbReference type="PANTHER" id="PTHR42763:SF1">
    <property type="entry name" value="UDP-GLUCOSE--HEXOSE-1-PHOSPHATE URIDYLYLTRANSFERASE"/>
    <property type="match status" value="1"/>
</dbReference>
<dbReference type="InterPro" id="IPR005849">
    <property type="entry name" value="GalP_Utransf_N"/>
</dbReference>
<feature type="region of interest" description="Disordered" evidence="5">
    <location>
        <begin position="82"/>
        <end position="106"/>
    </location>
</feature>
<dbReference type="EMBL" id="CADCVU010000145">
    <property type="protein sequence ID" value="CAA9507596.1"/>
    <property type="molecule type" value="Genomic_DNA"/>
</dbReference>
<sequence length="353" mass="37523">MPELRIDPLSGLRAIVAGARADRPGGGFAVEPPAPLDPEGDPFLEGHEARTPPELWALRPGGGQADGPGWIARAVPNLYPALHAPAPEPGPGAPDPAGTDPLARGRGEPELFAARPAEGAHEVIVNGPAPARSLAELAPEQLEVAMGAWRERMRTHAGAAYVHVIVNEGREAGASLPHSHAQLYALPFVPAAIARERERFTAHADRTAGRGLLSDLLQEEVRRDERIVAIDREAVALCPFASRIPFQVQIVPRAARPRYEDDGPLGARLLHQVLGRLAAVLGAVPALNLWVRTAPRDAAYFCWRIDLMPKLTQLAGLELGAGVHLNTVAPERAAAVLREVTPAPPPPARPPTA</sequence>
<organism evidence="7">
    <name type="scientific">uncultured Solirubrobacterales bacterium</name>
    <dbReference type="NCBI Taxonomy" id="768556"/>
    <lineage>
        <taxon>Bacteria</taxon>
        <taxon>Bacillati</taxon>
        <taxon>Actinomycetota</taxon>
        <taxon>Thermoleophilia</taxon>
        <taxon>Solirubrobacterales</taxon>
        <taxon>environmental samples</taxon>
    </lineage>
</organism>
<evidence type="ECO:0000256" key="2">
    <source>
        <dbReference type="ARBA" id="ARBA00022695"/>
    </source>
</evidence>
<dbReference type="AlphaFoldDB" id="A0A6J4SXG8"/>
<evidence type="ECO:0000256" key="4">
    <source>
        <dbReference type="PIRSR" id="PIRSR000808-1"/>
    </source>
</evidence>
<keyword evidence="3" id="KW-0119">Carbohydrate metabolism</keyword>
<dbReference type="GO" id="GO:0008270">
    <property type="term" value="F:zinc ion binding"/>
    <property type="evidence" value="ECO:0007669"/>
    <property type="project" value="InterPro"/>
</dbReference>
<reference evidence="7" key="1">
    <citation type="submission" date="2020-02" db="EMBL/GenBank/DDBJ databases">
        <authorList>
            <person name="Meier V. D."/>
        </authorList>
    </citation>
    <scope>NUCLEOTIDE SEQUENCE</scope>
    <source>
        <strain evidence="7">AVDCRST_MAG45</strain>
    </source>
</reference>
<evidence type="ECO:0000256" key="1">
    <source>
        <dbReference type="ARBA" id="ARBA00022679"/>
    </source>
</evidence>
<protein>
    <recommendedName>
        <fullName evidence="6">Galactose-1-phosphate uridyl transferase N-terminal domain-containing protein</fullName>
    </recommendedName>
</protein>
<keyword evidence="2" id="KW-0548">Nucleotidyltransferase</keyword>
<evidence type="ECO:0000313" key="7">
    <source>
        <dbReference type="EMBL" id="CAA9507596.1"/>
    </source>
</evidence>
<keyword evidence="1" id="KW-0808">Transferase</keyword>
<dbReference type="InterPro" id="IPR001937">
    <property type="entry name" value="GalP_UDPtransf1"/>
</dbReference>
<name>A0A6J4SXG8_9ACTN</name>
<feature type="active site" description="Tele-UMP-histidine intermediate" evidence="4">
    <location>
        <position position="180"/>
    </location>
</feature>
<accession>A0A6J4SXG8</accession>
<feature type="region of interest" description="Disordered" evidence="5">
    <location>
        <begin position="22"/>
        <end position="45"/>
    </location>
</feature>
<dbReference type="InterPro" id="IPR053177">
    <property type="entry name" value="ADP-glucose_phosphorylase"/>
</dbReference>
<evidence type="ECO:0000256" key="5">
    <source>
        <dbReference type="SAM" id="MobiDB-lite"/>
    </source>
</evidence>
<feature type="domain" description="Galactose-1-phosphate uridyl transferase N-terminal" evidence="6">
    <location>
        <begin position="108"/>
        <end position="190"/>
    </location>
</feature>
<dbReference type="Pfam" id="PF01087">
    <property type="entry name" value="GalP_UDP_transf"/>
    <property type="match status" value="1"/>
</dbReference>
<proteinExistence type="predicted"/>
<dbReference type="Gene3D" id="3.30.428.10">
    <property type="entry name" value="HIT-like"/>
    <property type="match status" value="2"/>
</dbReference>
<dbReference type="PIRSF" id="PIRSF000808">
    <property type="entry name" value="GalT"/>
    <property type="match status" value="1"/>
</dbReference>
<evidence type="ECO:0000259" key="6">
    <source>
        <dbReference type="Pfam" id="PF01087"/>
    </source>
</evidence>
<dbReference type="GO" id="GO:0008108">
    <property type="term" value="F:UDP-glucose:hexose-1-phosphate uridylyltransferase activity"/>
    <property type="evidence" value="ECO:0007669"/>
    <property type="project" value="InterPro"/>
</dbReference>
<dbReference type="GO" id="GO:0006012">
    <property type="term" value="P:galactose metabolic process"/>
    <property type="evidence" value="ECO:0007669"/>
    <property type="project" value="InterPro"/>
</dbReference>